<sequence>MPKFPKREADILSLADAMLAGYLAHAPDFPSAGMIELFLAIKDYRNAKKAQVDALAVAQVATEAKNLELNDLEEKMRDELKKSEVDVADAPEKLEYIGWGPKALPSPAEAPGQPRNLDAAIQGAGTILLDWKAPARGSGGNVRTYVIERRDQPEGGGEFS</sequence>
<name>X0X8E0_9ZZZZ</name>
<comment type="caution">
    <text evidence="3">The sequence shown here is derived from an EMBL/GenBank/DDBJ whole genome shotgun (WGS) entry which is preliminary data.</text>
</comment>
<dbReference type="Gene3D" id="2.60.40.10">
    <property type="entry name" value="Immunoglobulins"/>
    <property type="match status" value="1"/>
</dbReference>
<feature type="domain" description="Fibronectin type-III" evidence="2">
    <location>
        <begin position="113"/>
        <end position="160"/>
    </location>
</feature>
<accession>X0X8E0</accession>
<dbReference type="CDD" id="cd00063">
    <property type="entry name" value="FN3"/>
    <property type="match status" value="1"/>
</dbReference>
<organism evidence="3">
    <name type="scientific">marine sediment metagenome</name>
    <dbReference type="NCBI Taxonomy" id="412755"/>
    <lineage>
        <taxon>unclassified sequences</taxon>
        <taxon>metagenomes</taxon>
        <taxon>ecological metagenomes</taxon>
    </lineage>
</organism>
<dbReference type="InterPro" id="IPR003961">
    <property type="entry name" value="FN3_dom"/>
</dbReference>
<reference evidence="3" key="1">
    <citation type="journal article" date="2014" name="Front. Microbiol.">
        <title>High frequency of phylogenetically diverse reductive dehalogenase-homologous genes in deep subseafloor sedimentary metagenomes.</title>
        <authorList>
            <person name="Kawai M."/>
            <person name="Futagami T."/>
            <person name="Toyoda A."/>
            <person name="Takaki Y."/>
            <person name="Nishi S."/>
            <person name="Hori S."/>
            <person name="Arai W."/>
            <person name="Tsubouchi T."/>
            <person name="Morono Y."/>
            <person name="Uchiyama I."/>
            <person name="Ito T."/>
            <person name="Fujiyama A."/>
            <person name="Inagaki F."/>
            <person name="Takami H."/>
        </authorList>
    </citation>
    <scope>NUCLEOTIDE SEQUENCE</scope>
    <source>
        <strain evidence="3">Expedition CK06-06</strain>
    </source>
</reference>
<proteinExistence type="predicted"/>
<dbReference type="EMBL" id="BARS01034350">
    <property type="protein sequence ID" value="GAG21241.1"/>
    <property type="molecule type" value="Genomic_DNA"/>
</dbReference>
<evidence type="ECO:0000256" key="1">
    <source>
        <dbReference type="SAM" id="Coils"/>
    </source>
</evidence>
<keyword evidence="1" id="KW-0175">Coiled coil</keyword>
<evidence type="ECO:0000313" key="3">
    <source>
        <dbReference type="EMBL" id="GAG21241.1"/>
    </source>
</evidence>
<dbReference type="PROSITE" id="PS50853">
    <property type="entry name" value="FN3"/>
    <property type="match status" value="1"/>
</dbReference>
<dbReference type="AlphaFoldDB" id="X0X8E0"/>
<dbReference type="InterPro" id="IPR013783">
    <property type="entry name" value="Ig-like_fold"/>
</dbReference>
<gene>
    <name evidence="3" type="ORF">S01H1_53073</name>
</gene>
<evidence type="ECO:0000259" key="2">
    <source>
        <dbReference type="PROSITE" id="PS50853"/>
    </source>
</evidence>
<protein>
    <recommendedName>
        <fullName evidence="2">Fibronectin type-III domain-containing protein</fullName>
    </recommendedName>
</protein>
<dbReference type="InterPro" id="IPR036116">
    <property type="entry name" value="FN3_sf"/>
</dbReference>
<feature type="coiled-coil region" evidence="1">
    <location>
        <begin position="55"/>
        <end position="82"/>
    </location>
</feature>
<feature type="non-terminal residue" evidence="3">
    <location>
        <position position="160"/>
    </location>
</feature>
<dbReference type="SUPFAM" id="SSF49265">
    <property type="entry name" value="Fibronectin type III"/>
    <property type="match status" value="1"/>
</dbReference>